<evidence type="ECO:0000256" key="9">
    <source>
        <dbReference type="SAM" id="Phobius"/>
    </source>
</evidence>
<proteinExistence type="inferred from homology"/>
<evidence type="ECO:0000256" key="3">
    <source>
        <dbReference type="ARBA" id="ARBA00022692"/>
    </source>
</evidence>
<dbReference type="PANTHER" id="PTHR46187:SF3">
    <property type="entry name" value="ALKALINE CERAMIDASE 3"/>
    <property type="match status" value="1"/>
</dbReference>
<dbReference type="InterPro" id="IPR008901">
    <property type="entry name" value="ACER"/>
</dbReference>
<keyword evidence="7" id="KW-0106">Calcium</keyword>
<evidence type="ECO:0000256" key="6">
    <source>
        <dbReference type="ARBA" id="ARBA00023136"/>
    </source>
</evidence>
<dbReference type="EMBL" id="LWDD02000991">
    <property type="protein sequence ID" value="KAE8253730.1"/>
    <property type="molecule type" value="Genomic_DNA"/>
</dbReference>
<comment type="caution">
    <text evidence="11">The sequence shown here is derived from an EMBL/GenBank/DDBJ whole genome shotgun (WGS) entry which is preliminary data.</text>
</comment>
<keyword evidence="3 9" id="KW-0812">Transmembrane</keyword>
<dbReference type="PANTHER" id="PTHR46187">
    <property type="entry name" value="ALKALINE CERAMIDASE 3"/>
    <property type="match status" value="1"/>
</dbReference>
<keyword evidence="8" id="KW-0862">Zinc</keyword>
<keyword evidence="6 9" id="KW-0472">Membrane</keyword>
<feature type="transmembrane region" description="Helical" evidence="9">
    <location>
        <begin position="65"/>
        <end position="85"/>
    </location>
</feature>
<name>A0A177UPK6_9BASI</name>
<comment type="similarity">
    <text evidence="2">Belongs to the alkaline ceramidase family.</text>
</comment>
<keyword evidence="7" id="KW-0479">Metal-binding</keyword>
<dbReference type="Proteomes" id="UP000836402">
    <property type="component" value="Unassembled WGS sequence"/>
</dbReference>
<evidence type="ECO:0000256" key="2">
    <source>
        <dbReference type="ARBA" id="ARBA00009780"/>
    </source>
</evidence>
<comment type="subcellular location">
    <subcellularLocation>
        <location evidence="1">Membrane</location>
        <topology evidence="1">Multi-pass membrane protein</topology>
    </subcellularLocation>
</comment>
<dbReference type="AlphaFoldDB" id="A0A177UPK6"/>
<feature type="transmembrane region" description="Helical" evidence="9">
    <location>
        <begin position="40"/>
        <end position="58"/>
    </location>
</feature>
<evidence type="ECO:0008006" key="14">
    <source>
        <dbReference type="Google" id="ProtNLM"/>
    </source>
</evidence>
<dbReference type="GO" id="GO:0046513">
    <property type="term" value="P:ceramide biosynthetic process"/>
    <property type="evidence" value="ECO:0007669"/>
    <property type="project" value="TreeGrafter"/>
</dbReference>
<organism evidence="11 12">
    <name type="scientific">Tilletia caries</name>
    <name type="common">wheat bunt fungus</name>
    <dbReference type="NCBI Taxonomy" id="13290"/>
    <lineage>
        <taxon>Eukaryota</taxon>
        <taxon>Fungi</taxon>
        <taxon>Dikarya</taxon>
        <taxon>Basidiomycota</taxon>
        <taxon>Ustilaginomycotina</taxon>
        <taxon>Exobasidiomycetes</taxon>
        <taxon>Tilletiales</taxon>
        <taxon>Tilletiaceae</taxon>
        <taxon>Tilletia</taxon>
    </lineage>
</organism>
<evidence type="ECO:0000313" key="12">
    <source>
        <dbReference type="Proteomes" id="UP000077671"/>
    </source>
</evidence>
<evidence type="ECO:0000256" key="1">
    <source>
        <dbReference type="ARBA" id="ARBA00004141"/>
    </source>
</evidence>
<accession>A0A177UPK6</accession>
<dbReference type="GO" id="GO:0005789">
    <property type="term" value="C:endoplasmic reticulum membrane"/>
    <property type="evidence" value="ECO:0007669"/>
    <property type="project" value="TreeGrafter"/>
</dbReference>
<feature type="binding site" evidence="8">
    <location>
        <position position="242"/>
    </location>
    <ligand>
        <name>Zn(2+)</name>
        <dbReference type="ChEBI" id="CHEBI:29105"/>
        <note>catalytic</note>
    </ligand>
</feature>
<evidence type="ECO:0000313" key="11">
    <source>
        <dbReference type="EMBL" id="KAE8253730.1"/>
    </source>
</evidence>
<keyword evidence="4" id="KW-0378">Hydrolase</keyword>
<evidence type="ECO:0000313" key="10">
    <source>
        <dbReference type="EMBL" id="CAD6952395.1"/>
    </source>
</evidence>
<feature type="binding site" evidence="7">
    <location>
        <position position="36"/>
    </location>
    <ligand>
        <name>Ca(2+)</name>
        <dbReference type="ChEBI" id="CHEBI:29108"/>
    </ligand>
</feature>
<feature type="binding site" evidence="7">
    <location>
        <position position="23"/>
    </location>
    <ligand>
        <name>Ca(2+)</name>
        <dbReference type="ChEBI" id="CHEBI:29108"/>
    </ligand>
</feature>
<reference evidence="11" key="2">
    <citation type="journal article" date="2019" name="IMA Fungus">
        <title>Genome sequencing and comparison of five Tilletia species to identify candidate genes for the detection of regulated species infecting wheat.</title>
        <authorList>
            <person name="Nguyen H.D.T."/>
            <person name="Sultana T."/>
            <person name="Kesanakurti P."/>
            <person name="Hambleton S."/>
        </authorList>
    </citation>
    <scope>NUCLEOTIDE SEQUENCE</scope>
    <source>
        <strain evidence="11">DAOMC 238032</strain>
    </source>
</reference>
<comment type="cofactor">
    <cofactor evidence="8">
        <name>Zn(2+)</name>
        <dbReference type="ChEBI" id="CHEBI:29105"/>
    </cofactor>
</comment>
<dbReference type="Pfam" id="PF05875">
    <property type="entry name" value="Ceramidase"/>
    <property type="match status" value="1"/>
</dbReference>
<evidence type="ECO:0000313" key="13">
    <source>
        <dbReference type="Proteomes" id="UP000836402"/>
    </source>
</evidence>
<gene>
    <name evidence="11" type="ORF">A4X03_0g5816</name>
    <name evidence="10" type="ORF">JKIAZH3_G5214</name>
</gene>
<reference evidence="10" key="3">
    <citation type="submission" date="2020-10" db="EMBL/GenBank/DDBJ databases">
        <authorList>
            <person name="Sedaghatjoo S."/>
        </authorList>
    </citation>
    <scope>NUCLEOTIDE SEQUENCE</scope>
    <source>
        <strain evidence="10">AZH3</strain>
    </source>
</reference>
<keyword evidence="13" id="KW-1185">Reference proteome</keyword>
<dbReference type="GO" id="GO:0046514">
    <property type="term" value="P:ceramide catabolic process"/>
    <property type="evidence" value="ECO:0007669"/>
    <property type="project" value="TreeGrafter"/>
</dbReference>
<feature type="binding site" evidence="8">
    <location>
        <position position="238"/>
    </location>
    <ligand>
        <name>Zn(2+)</name>
        <dbReference type="ChEBI" id="CHEBI:29105"/>
        <note>catalytic</note>
    </ligand>
</feature>
<dbReference type="EMBL" id="CAJHJG010005750">
    <property type="protein sequence ID" value="CAD6952395.1"/>
    <property type="molecule type" value="Genomic_DNA"/>
</dbReference>
<reference evidence="11" key="1">
    <citation type="submission" date="2016-04" db="EMBL/GenBank/DDBJ databases">
        <authorList>
            <person name="Nguyen H.D."/>
            <person name="Kesanakurti P."/>
            <person name="Cullis J."/>
            <person name="Levesque C.A."/>
            <person name="Hambleton S."/>
        </authorList>
    </citation>
    <scope>NUCLEOTIDE SEQUENCE</scope>
    <source>
        <strain evidence="11">DAOMC 238032</strain>
    </source>
</reference>
<evidence type="ECO:0000256" key="5">
    <source>
        <dbReference type="ARBA" id="ARBA00022989"/>
    </source>
</evidence>
<feature type="binding site" evidence="8">
    <location>
        <position position="84"/>
    </location>
    <ligand>
        <name>Zn(2+)</name>
        <dbReference type="ChEBI" id="CHEBI:29105"/>
        <note>catalytic</note>
    </ligand>
</feature>
<dbReference type="Proteomes" id="UP000077671">
    <property type="component" value="Unassembled WGS sequence"/>
</dbReference>
<dbReference type="GO" id="GO:0016811">
    <property type="term" value="F:hydrolase activity, acting on carbon-nitrogen (but not peptide) bonds, in linear amides"/>
    <property type="evidence" value="ECO:0007669"/>
    <property type="project" value="InterPro"/>
</dbReference>
<evidence type="ECO:0000256" key="8">
    <source>
        <dbReference type="PIRSR" id="PIRSR608901-2"/>
    </source>
</evidence>
<sequence length="309" mass="34512">MSWYKDAEMPTGYWGEVTATLIWCEEKYRWSKYLAEPCNALSNILFVTLAVFGARWTIKAQLPVAFIGVYLGIATIGIGSALFHSTMKYSMQVLDELPMIITSVIYSWGIFETTPVGKTSRFRILLPLSIFVFLGFYITAYFLNKENTLLHQVTYAMLQLGSSLRLVNLMSSKPSSALTKKGGKHALVRKGVANFFWQSTACFAVGFFLWNVDNIWCEDLRKTRRRIGPIPGILLEGHAWWHIFTSWGAYTAGIAGSYLMGSVRESPETFEIAYTGPFSMVPYLVRVLPKPTAAGSSNGASLVKDGKAQ</sequence>
<dbReference type="GO" id="GO:0046872">
    <property type="term" value="F:metal ion binding"/>
    <property type="evidence" value="ECO:0007669"/>
    <property type="project" value="UniProtKB-KW"/>
</dbReference>
<protein>
    <recommendedName>
        <fullName evidence="14">Alkaline ceramidase 3</fullName>
    </recommendedName>
</protein>
<feature type="transmembrane region" description="Helical" evidence="9">
    <location>
        <begin position="124"/>
        <end position="143"/>
    </location>
</feature>
<evidence type="ECO:0000256" key="4">
    <source>
        <dbReference type="ARBA" id="ARBA00022801"/>
    </source>
</evidence>
<feature type="transmembrane region" description="Helical" evidence="9">
    <location>
        <begin position="191"/>
        <end position="210"/>
    </location>
</feature>
<keyword evidence="5 9" id="KW-1133">Transmembrane helix</keyword>
<evidence type="ECO:0000256" key="7">
    <source>
        <dbReference type="PIRSR" id="PIRSR608901-1"/>
    </source>
</evidence>
<feature type="binding site" evidence="7">
    <location>
        <position position="25"/>
    </location>
    <ligand>
        <name>Ca(2+)</name>
        <dbReference type="ChEBI" id="CHEBI:29108"/>
    </ligand>
</feature>